<keyword evidence="2" id="KW-1185">Reference proteome</keyword>
<dbReference type="AlphaFoldDB" id="A0A5C2HDJ6"/>
<dbReference type="Proteomes" id="UP000322726">
    <property type="component" value="Chromosome"/>
</dbReference>
<reference evidence="1 2" key="3">
    <citation type="submission" date="2019-09" db="EMBL/GenBank/DDBJ databases">
        <title>Taxonomic note: a critical rebuttal of the proposed division of the genus Arcobacter into six genera, emended descriptions of Arcobacter anaerophilus and the genus Arcobacter, and an assessment of genus-level boundaries for Epsilonproteobacteria using in silico genomic comparator tools.</title>
        <authorList>
            <person name="On S.L.W."/>
            <person name="Miller W.G."/>
            <person name="Biggs P."/>
            <person name="Cornelius A."/>
            <person name="Vandamme P."/>
        </authorList>
    </citation>
    <scope>NUCLEOTIDE SEQUENCE [LARGE SCALE GENOMIC DNA]</scope>
    <source>
        <strain evidence="1 2">LMG 26638</strain>
    </source>
</reference>
<gene>
    <name evidence="1" type="ORF">APAC_1305</name>
</gene>
<reference evidence="2" key="1">
    <citation type="submission" date="2019-09" db="EMBL/GenBank/DDBJ databases">
        <title>Complete genome sequencing of four Arcobacter species reveals a diverse suite of mobile elements.</title>
        <authorList>
            <person name="On S.L.W."/>
            <person name="Miller W.G."/>
            <person name="Biggs P."/>
            <person name="Cornelius A."/>
            <person name="Vandamme P."/>
        </authorList>
    </citation>
    <scope>NUCLEOTIDE SEQUENCE [LARGE SCALE GENOMIC DNA]</scope>
    <source>
        <strain evidence="2">LMG 26638</strain>
    </source>
</reference>
<dbReference type="RefSeq" id="WP_130233358.1">
    <property type="nucleotide sequence ID" value="NZ_BMEF01000027.1"/>
</dbReference>
<dbReference type="Pfam" id="PF08349">
    <property type="entry name" value="DUF1722"/>
    <property type="match status" value="1"/>
</dbReference>
<reference evidence="1 2" key="2">
    <citation type="submission" date="2019-09" db="EMBL/GenBank/DDBJ databases">
        <title>Complete genome sequencing of four Arcobacter species reveals a diverse suite of mobile elements.</title>
        <authorList>
            <person name="Miller W.G."/>
            <person name="Yee E."/>
            <person name="Bono J.L."/>
        </authorList>
    </citation>
    <scope>NUCLEOTIDE SEQUENCE [LARGE SCALE GENOMIC DNA]</scope>
    <source>
        <strain evidence="1 2">LMG 26638</strain>
    </source>
</reference>
<dbReference type="Pfam" id="PF04463">
    <property type="entry name" value="2-thiour_desulf"/>
    <property type="match status" value="1"/>
</dbReference>
<accession>A0A5C2HDJ6</accession>
<dbReference type="InterPro" id="IPR017087">
    <property type="entry name" value="UCP037004"/>
</dbReference>
<dbReference type="EMBL" id="CP035928">
    <property type="protein sequence ID" value="QEP34422.1"/>
    <property type="molecule type" value="Genomic_DNA"/>
</dbReference>
<dbReference type="PANTHER" id="PTHR30087">
    <property type="entry name" value="INNER MEMBRANE PROTEIN"/>
    <property type="match status" value="1"/>
</dbReference>
<organism evidence="1 2">
    <name type="scientific">Malaciobacter pacificus</name>
    <dbReference type="NCBI Taxonomy" id="1080223"/>
    <lineage>
        <taxon>Bacteria</taxon>
        <taxon>Pseudomonadati</taxon>
        <taxon>Campylobacterota</taxon>
        <taxon>Epsilonproteobacteria</taxon>
        <taxon>Campylobacterales</taxon>
        <taxon>Arcobacteraceae</taxon>
        <taxon>Malaciobacter</taxon>
    </lineage>
</organism>
<dbReference type="PANTHER" id="PTHR30087:SF0">
    <property type="entry name" value="INNER MEMBRANE PROTEIN"/>
    <property type="match status" value="1"/>
</dbReference>
<dbReference type="InterPro" id="IPR007553">
    <property type="entry name" value="2-thiour_desulf"/>
</dbReference>
<dbReference type="InterPro" id="IPR013560">
    <property type="entry name" value="DUF1722"/>
</dbReference>
<proteinExistence type="predicted"/>
<name>A0A5C2HDJ6_9BACT</name>
<protein>
    <submittedName>
        <fullName evidence="1">DUF523 and DUF1722 domain-containing protein</fullName>
    </submittedName>
</protein>
<dbReference type="KEGG" id="apai:APAC_1305"/>
<evidence type="ECO:0000313" key="2">
    <source>
        <dbReference type="Proteomes" id="UP000322726"/>
    </source>
</evidence>
<dbReference type="PIRSF" id="PIRSF037004">
    <property type="entry name" value="UCP037004"/>
    <property type="match status" value="1"/>
</dbReference>
<sequence>MRIGVSSCLIGNKVRYDGMNANDKFIANILSKYFELIPYCPETTIWGSPREAIRLVEDEQGVVKVVTSNKEAKVVTDELKDISSQTAQEAGEDELCGFILKSASPTCGLERVKVYKPLNAPSEKKGVGLFAAELKKRYPYLPMEEEGRLNDPWLRENFLMQTFAYGDLQKFLKSNPTFNDLVVFHTSYKYLIYAKAESAYKTLGNIVANHDKKSLELVLKNYKEEFLKAINLKGSVKKTYNVLLHIYGYFKRDITPDEKEHVLSTLEEYKQKIIPLIAVMKIINLYAKRFDVQYLKAQKFLNPYPKELALRSDVRAYK</sequence>
<evidence type="ECO:0000313" key="1">
    <source>
        <dbReference type="EMBL" id="QEP34422.1"/>
    </source>
</evidence>
<dbReference type="OrthoDB" id="495783at2"/>